<keyword evidence="2" id="KW-0472">Membrane</keyword>
<keyword evidence="2" id="KW-0812">Transmembrane</keyword>
<feature type="compositionally biased region" description="Pro residues" evidence="1">
    <location>
        <begin position="623"/>
        <end position="660"/>
    </location>
</feature>
<protein>
    <recommendedName>
        <fullName evidence="5">Peptide zinc metalloprotease protein</fullName>
    </recommendedName>
</protein>
<feature type="transmembrane region" description="Helical" evidence="2">
    <location>
        <begin position="283"/>
        <end position="301"/>
    </location>
</feature>
<reference evidence="3" key="2">
    <citation type="submission" date="2020-09" db="EMBL/GenBank/DDBJ databases">
        <authorList>
            <person name="Sun Q."/>
            <person name="Ohkuma M."/>
        </authorList>
    </citation>
    <scope>NUCLEOTIDE SEQUENCE</scope>
    <source>
        <strain evidence="3">JCM 4633</strain>
    </source>
</reference>
<feature type="compositionally biased region" description="Low complexity" evidence="1">
    <location>
        <begin position="661"/>
        <end position="677"/>
    </location>
</feature>
<evidence type="ECO:0000313" key="3">
    <source>
        <dbReference type="EMBL" id="GHC37430.1"/>
    </source>
</evidence>
<feature type="region of interest" description="Disordered" evidence="1">
    <location>
        <begin position="1"/>
        <end position="42"/>
    </location>
</feature>
<feature type="region of interest" description="Disordered" evidence="1">
    <location>
        <begin position="534"/>
        <end position="706"/>
    </location>
</feature>
<evidence type="ECO:0000256" key="2">
    <source>
        <dbReference type="SAM" id="Phobius"/>
    </source>
</evidence>
<feature type="transmembrane region" description="Helical" evidence="2">
    <location>
        <begin position="504"/>
        <end position="523"/>
    </location>
</feature>
<feature type="transmembrane region" description="Helical" evidence="2">
    <location>
        <begin position="461"/>
        <end position="484"/>
    </location>
</feature>
<organism evidence="3 4">
    <name type="scientific">Streptomyces cinnamoneus</name>
    <name type="common">Streptoverticillium cinnamoneum</name>
    <dbReference type="NCBI Taxonomy" id="53446"/>
    <lineage>
        <taxon>Bacteria</taxon>
        <taxon>Bacillati</taxon>
        <taxon>Actinomycetota</taxon>
        <taxon>Actinomycetes</taxon>
        <taxon>Kitasatosporales</taxon>
        <taxon>Streptomycetaceae</taxon>
        <taxon>Streptomyces</taxon>
        <taxon>Streptomyces cinnamoneus group</taxon>
    </lineage>
</organism>
<feature type="compositionally biased region" description="Pro residues" evidence="1">
    <location>
        <begin position="586"/>
        <end position="599"/>
    </location>
</feature>
<feature type="compositionally biased region" description="Low complexity" evidence="1">
    <location>
        <begin position="600"/>
        <end position="622"/>
    </location>
</feature>
<dbReference type="PRINTS" id="PR01217">
    <property type="entry name" value="PRICHEXTENSN"/>
</dbReference>
<accession>A0A918TBD8</accession>
<name>A0A918TBD8_STRCJ</name>
<evidence type="ECO:0000256" key="1">
    <source>
        <dbReference type="SAM" id="MobiDB-lite"/>
    </source>
</evidence>
<feature type="compositionally biased region" description="Pro residues" evidence="1">
    <location>
        <begin position="547"/>
        <end position="556"/>
    </location>
</feature>
<feature type="transmembrane region" description="Helical" evidence="2">
    <location>
        <begin position="252"/>
        <end position="271"/>
    </location>
</feature>
<feature type="transmembrane region" description="Helical" evidence="2">
    <location>
        <begin position="218"/>
        <end position="240"/>
    </location>
</feature>
<evidence type="ECO:0000313" key="4">
    <source>
        <dbReference type="Proteomes" id="UP000646244"/>
    </source>
</evidence>
<proteinExistence type="predicted"/>
<dbReference type="EMBL" id="BMVB01000002">
    <property type="protein sequence ID" value="GHC37430.1"/>
    <property type="molecule type" value="Genomic_DNA"/>
</dbReference>
<feature type="transmembrane region" description="Helical" evidence="2">
    <location>
        <begin position="408"/>
        <end position="430"/>
    </location>
</feature>
<comment type="caution">
    <text evidence="3">The sequence shown here is derived from an EMBL/GenBank/DDBJ whole genome shotgun (WGS) entry which is preliminary data.</text>
</comment>
<feature type="transmembrane region" description="Helical" evidence="2">
    <location>
        <begin position="321"/>
        <end position="348"/>
    </location>
</feature>
<evidence type="ECO:0008006" key="5">
    <source>
        <dbReference type="Google" id="ProtNLM"/>
    </source>
</evidence>
<dbReference type="PANTHER" id="PTHR24216">
    <property type="entry name" value="PAXILLIN-RELATED"/>
    <property type="match status" value="1"/>
</dbReference>
<dbReference type="RefSeq" id="WP_190108262.1">
    <property type="nucleotide sequence ID" value="NZ_BMVB01000002.1"/>
</dbReference>
<gene>
    <name evidence="3" type="ORF">GCM10010507_08570</name>
</gene>
<dbReference type="AlphaFoldDB" id="A0A918TBD8"/>
<keyword evidence="2" id="KW-1133">Transmembrane helix</keyword>
<dbReference type="Proteomes" id="UP000646244">
    <property type="component" value="Unassembled WGS sequence"/>
</dbReference>
<feature type="compositionally biased region" description="Pro residues" evidence="1">
    <location>
        <begin position="678"/>
        <end position="706"/>
    </location>
</feature>
<reference evidence="3" key="1">
    <citation type="journal article" date="2014" name="Int. J. Syst. Evol. Microbiol.">
        <title>Complete genome sequence of Corynebacterium casei LMG S-19264T (=DSM 44701T), isolated from a smear-ripened cheese.</title>
        <authorList>
            <consortium name="US DOE Joint Genome Institute (JGI-PGF)"/>
            <person name="Walter F."/>
            <person name="Albersmeier A."/>
            <person name="Kalinowski J."/>
            <person name="Ruckert C."/>
        </authorList>
    </citation>
    <scope>NUCLEOTIDE SEQUENCE</scope>
    <source>
        <strain evidence="3">JCM 4633</strain>
    </source>
</reference>
<feature type="compositionally biased region" description="Basic and acidic residues" evidence="1">
    <location>
        <begin position="1"/>
        <end position="11"/>
    </location>
</feature>
<dbReference type="PANTHER" id="PTHR24216:SF65">
    <property type="entry name" value="PAXILLIN-LIKE PROTEIN 1"/>
    <property type="match status" value="1"/>
</dbReference>
<sequence>MTVVGDHEAGRSRHRTIGETATLHRDTGGTGVRTGDAGAPVPGPGGFPYTVAQEYGTGEEAAATLQLPVPGQPAPQPQPATEAVVPRLGAGLRLHGEYQGSGFNEPKYIARRGDGQVVQLSRLLHLVASAIDGHRDLHAVARHVSAGFGREVSAENIAYLVEHKLEPLGITVPPGQEDDRVQGPRSDLLLALKGHRVVFDERRVNAIARSLAWLHRPLVVVAVLLLAAAMDVWLFAFHGAMTPVLNVLDQPLLLLAVFGLTVASLVFHEFGHASACRYDGAQPGCIGCGIFLIWPSMYTDVTDVYRLGRAGRIRTDLGGVYFNVVFMLLLTGAYFVTGQPFLLCAVYLGHFEVLEQLMPAVRLDGYFILGDLAGVPDLYGKIKPILLSMVPWRKPDPAVADLKRKTRIIVTTWVLTMVPLLLGELCYALWNLPRLVATGVRSLTQQLTGTYEAFVAGEIPAGLAGVLGSLMLIVPLGGMTYLSIRLSGRLGRNALRYTAGRPRLRIGLALACAAVATTLAYAWTSGVTPKPLPPAPPIAPILQPHVPTAPPEPGHPSLPGHDPAEGRMPGIWSPDGQAPAVTPLPWRTPPARPGLPTPVPALTQPPAAAPAGDRAPAPGASAAPPPVVLPPTMPPVLPPALPPALPPSAPPKPAPAPVPTPAATTAAPTAAPATTAPAPAPTTSPPPAEPSAPAPTAPAPSPTPSP</sequence>